<name>A0A7S2M261_9STRA</name>
<reference evidence="2" key="1">
    <citation type="submission" date="2021-01" db="EMBL/GenBank/DDBJ databases">
        <authorList>
            <person name="Corre E."/>
            <person name="Pelletier E."/>
            <person name="Niang G."/>
            <person name="Scheremetjew M."/>
            <person name="Finn R."/>
            <person name="Kale V."/>
            <person name="Holt S."/>
            <person name="Cochrane G."/>
            <person name="Meng A."/>
            <person name="Brown T."/>
            <person name="Cohen L."/>
        </authorList>
    </citation>
    <scope>NUCLEOTIDE SEQUENCE</scope>
    <source>
        <strain evidence="2">SM1012Den-03</strain>
    </source>
</reference>
<feature type="transmembrane region" description="Helical" evidence="1">
    <location>
        <begin position="421"/>
        <end position="439"/>
    </location>
</feature>
<dbReference type="AlphaFoldDB" id="A0A7S2M261"/>
<keyword evidence="1" id="KW-0472">Membrane</keyword>
<gene>
    <name evidence="2" type="ORF">SMAR0320_LOCUS18516</name>
</gene>
<dbReference type="EMBL" id="HBGZ01026028">
    <property type="protein sequence ID" value="CAD9622082.1"/>
    <property type="molecule type" value="Transcribed_RNA"/>
</dbReference>
<keyword evidence="1" id="KW-0812">Transmembrane</keyword>
<proteinExistence type="predicted"/>
<evidence type="ECO:0000313" key="2">
    <source>
        <dbReference type="EMBL" id="CAD9622082.1"/>
    </source>
</evidence>
<organism evidence="2">
    <name type="scientific">Skeletonema marinoi</name>
    <dbReference type="NCBI Taxonomy" id="267567"/>
    <lineage>
        <taxon>Eukaryota</taxon>
        <taxon>Sar</taxon>
        <taxon>Stramenopiles</taxon>
        <taxon>Ochrophyta</taxon>
        <taxon>Bacillariophyta</taxon>
        <taxon>Coscinodiscophyceae</taxon>
        <taxon>Thalassiosirophycidae</taxon>
        <taxon>Thalassiosirales</taxon>
        <taxon>Skeletonemataceae</taxon>
        <taxon>Skeletonema</taxon>
        <taxon>Skeletonema marinoi-dohrnii complex</taxon>
    </lineage>
</organism>
<sequence length="478" mass="54768">MPPQKTLVIYSGPTSMNRHTDKNGIYHDNMVYFLENGISCNDDNIPTSVDDDDDTNDVIVKYVFVLTKEVADYYTAPNGPITKIREKCKAATQLGGGTNNKSPGLFINVKTREDRCYDMESMRIVLNEIDVQASYDNLLFLNCGLVGPKLGPGSPKLIPTKDADGRVDTSKLVPYSHWSQLYTSRLDDEVRMVGQSINTHFHTFFPHVQSFLYAIKTETASILTSAGAIYDCGLSQVEFATNAVKRFELIERYEVGMSSTLLKQGYKIATAFLNRWDMGSSLVLDSNSINEEKFKTIYGITLDDTVSDMWYESGLRNLTSVLNRDMPRDWWRRDGSKNSNSLQSSELRKKEDTYDYHKYDLLPWDYFVFYKVSRLVTEDIQNEIKYDTLKESDVLVVSQDPRKSPDEFWLRKMGVLVDTPMYVILLKLCASIAILYVCYKRRRQIKSRFIKGRVSLRACKNKKKMKKKGSNLHLKDGC</sequence>
<protein>
    <submittedName>
        <fullName evidence="2">Uncharacterized protein</fullName>
    </submittedName>
</protein>
<accession>A0A7S2M261</accession>
<keyword evidence="1" id="KW-1133">Transmembrane helix</keyword>
<evidence type="ECO:0000256" key="1">
    <source>
        <dbReference type="SAM" id="Phobius"/>
    </source>
</evidence>